<dbReference type="EMBL" id="JAROYP010000036">
    <property type="protein sequence ID" value="MDH5164534.1"/>
    <property type="molecule type" value="Genomic_DNA"/>
</dbReference>
<evidence type="ECO:0000313" key="3">
    <source>
        <dbReference type="EMBL" id="MDH5164534.1"/>
    </source>
</evidence>
<keyword evidence="2" id="KW-1277">Toxin-antitoxin system</keyword>
<protein>
    <submittedName>
        <fullName evidence="3">Type II toxin-antitoxin system PemK/MazF family toxin</fullName>
    </submittedName>
</protein>
<organism evidence="3 4">
    <name type="scientific">Heyndrickxia oleronia</name>
    <dbReference type="NCBI Taxonomy" id="38875"/>
    <lineage>
        <taxon>Bacteria</taxon>
        <taxon>Bacillati</taxon>
        <taxon>Bacillota</taxon>
        <taxon>Bacilli</taxon>
        <taxon>Bacillales</taxon>
        <taxon>Bacillaceae</taxon>
        <taxon>Heyndrickxia</taxon>
    </lineage>
</organism>
<dbReference type="SUPFAM" id="SSF50118">
    <property type="entry name" value="Cell growth inhibitor/plasmid maintenance toxic component"/>
    <property type="match status" value="1"/>
</dbReference>
<comment type="similarity">
    <text evidence="1">Belongs to the PemK/MazF family.</text>
</comment>
<proteinExistence type="inferred from homology"/>
<gene>
    <name evidence="3" type="ORF">P5X88_26790</name>
</gene>
<sequence length="180" mass="20580">MKTRLTNAIQELEKFYDIKSKSNNEKEISLAKDYLAWVQQKTNMIINEKNFSIPDGTHIKRGDVYWIEFGFNIDEEFGGRHPGIVLRRGGNTAIVLPLSTQEPTNDQKKSGIYVEIKKVWGFKNMTRWVNVLNSTPISIQRFDFANKGNVKGPDLDAINEAIEKSGLWGVKKKNFLKSNS</sequence>
<accession>A0AAW6T5G7</accession>
<evidence type="ECO:0000313" key="4">
    <source>
        <dbReference type="Proteomes" id="UP001159179"/>
    </source>
</evidence>
<dbReference type="Pfam" id="PF02452">
    <property type="entry name" value="PemK_toxin"/>
    <property type="match status" value="1"/>
</dbReference>
<evidence type="ECO:0000256" key="2">
    <source>
        <dbReference type="ARBA" id="ARBA00022649"/>
    </source>
</evidence>
<reference evidence="3" key="1">
    <citation type="submission" date="2023-03" db="EMBL/GenBank/DDBJ databases">
        <title>Bacterial isolates from washroom surfaces on a university campus.</title>
        <authorList>
            <person name="Holman D.B."/>
            <person name="Gzyl K.E."/>
            <person name="Taheri A.E."/>
        </authorList>
    </citation>
    <scope>NUCLEOTIDE SEQUENCE</scope>
    <source>
        <strain evidence="3">RD03</strain>
    </source>
</reference>
<dbReference type="AlphaFoldDB" id="A0AAW6T5G7"/>
<dbReference type="InterPro" id="IPR003477">
    <property type="entry name" value="PemK-like"/>
</dbReference>
<dbReference type="InterPro" id="IPR011067">
    <property type="entry name" value="Plasmid_toxin/cell-grow_inhib"/>
</dbReference>
<evidence type="ECO:0000256" key="1">
    <source>
        <dbReference type="ARBA" id="ARBA00007521"/>
    </source>
</evidence>
<comment type="caution">
    <text evidence="3">The sequence shown here is derived from an EMBL/GenBank/DDBJ whole genome shotgun (WGS) entry which is preliminary data.</text>
</comment>
<dbReference type="GO" id="GO:0003677">
    <property type="term" value="F:DNA binding"/>
    <property type="evidence" value="ECO:0007669"/>
    <property type="project" value="InterPro"/>
</dbReference>
<name>A0AAW6T5G7_9BACI</name>
<dbReference type="Gene3D" id="2.30.30.110">
    <property type="match status" value="1"/>
</dbReference>
<dbReference type="RefSeq" id="WP_280619231.1">
    <property type="nucleotide sequence ID" value="NZ_JAROYP010000036.1"/>
</dbReference>
<dbReference type="Proteomes" id="UP001159179">
    <property type="component" value="Unassembled WGS sequence"/>
</dbReference>